<feature type="region of interest" description="Disordered" evidence="2">
    <location>
        <begin position="140"/>
        <end position="166"/>
    </location>
</feature>
<reference evidence="5" key="2">
    <citation type="submission" date="2020-08" db="EMBL/GenBank/DDBJ databases">
        <title>Plant Genome Project.</title>
        <authorList>
            <person name="Zhang R.-G."/>
        </authorList>
    </citation>
    <scope>NUCLEOTIDE SEQUENCE</scope>
    <source>
        <strain evidence="5">Huo1</strain>
        <tissue evidence="5">Leaf</tissue>
    </source>
</reference>
<dbReference type="SUPFAM" id="SSF57756">
    <property type="entry name" value="Retrovirus zinc finger-like domains"/>
    <property type="match status" value="1"/>
</dbReference>
<keyword evidence="6" id="KW-1185">Reference proteome</keyword>
<evidence type="ECO:0000259" key="4">
    <source>
        <dbReference type="PROSITE" id="PS50158"/>
    </source>
</evidence>
<dbReference type="Pfam" id="PF22936">
    <property type="entry name" value="Pol_BBD"/>
    <property type="match status" value="1"/>
</dbReference>
<dbReference type="Proteomes" id="UP000298416">
    <property type="component" value="Unassembled WGS sequence"/>
</dbReference>
<feature type="compositionally biased region" description="Low complexity" evidence="2">
    <location>
        <begin position="154"/>
        <end position="165"/>
    </location>
</feature>
<name>A0A8X8ZQZ4_SALSN</name>
<dbReference type="AlphaFoldDB" id="A0A8X8ZQZ4"/>
<reference evidence="5" key="1">
    <citation type="submission" date="2018-01" db="EMBL/GenBank/DDBJ databases">
        <authorList>
            <person name="Mao J.F."/>
        </authorList>
    </citation>
    <scope>NUCLEOTIDE SEQUENCE</scope>
    <source>
        <strain evidence="5">Huo1</strain>
        <tissue evidence="5">Leaf</tissue>
    </source>
</reference>
<keyword evidence="3" id="KW-0472">Membrane</keyword>
<evidence type="ECO:0000256" key="1">
    <source>
        <dbReference type="PROSITE-ProRule" id="PRU00047"/>
    </source>
</evidence>
<dbReference type="Gene3D" id="4.10.60.10">
    <property type="entry name" value="Zinc finger, CCHC-type"/>
    <property type="match status" value="1"/>
</dbReference>
<protein>
    <recommendedName>
        <fullName evidence="4">CCHC-type domain-containing protein</fullName>
    </recommendedName>
</protein>
<comment type="caution">
    <text evidence="5">The sequence shown here is derived from an EMBL/GenBank/DDBJ whole genome shotgun (WGS) entry which is preliminary data.</text>
</comment>
<keyword evidence="1" id="KW-0862">Zinc</keyword>
<feature type="transmembrane region" description="Helical" evidence="3">
    <location>
        <begin position="519"/>
        <end position="536"/>
    </location>
</feature>
<evidence type="ECO:0000313" key="5">
    <source>
        <dbReference type="EMBL" id="KAG6413907.1"/>
    </source>
</evidence>
<dbReference type="InterPro" id="IPR001878">
    <property type="entry name" value="Znf_CCHC"/>
</dbReference>
<keyword evidence="3" id="KW-1133">Transmembrane helix</keyword>
<dbReference type="PROSITE" id="PS50158">
    <property type="entry name" value="ZF_CCHC"/>
    <property type="match status" value="1"/>
</dbReference>
<evidence type="ECO:0000256" key="2">
    <source>
        <dbReference type="SAM" id="MobiDB-lite"/>
    </source>
</evidence>
<dbReference type="InterPro" id="IPR025724">
    <property type="entry name" value="GAG-pre-integrase_dom"/>
</dbReference>
<dbReference type="Pfam" id="PF13976">
    <property type="entry name" value="gag_pre-integrs"/>
    <property type="match status" value="1"/>
</dbReference>
<feature type="region of interest" description="Disordered" evidence="2">
    <location>
        <begin position="404"/>
        <end position="433"/>
    </location>
</feature>
<evidence type="ECO:0000256" key="3">
    <source>
        <dbReference type="SAM" id="Phobius"/>
    </source>
</evidence>
<dbReference type="Pfam" id="PF14223">
    <property type="entry name" value="Retrotran_gag_2"/>
    <property type="match status" value="1"/>
</dbReference>
<keyword evidence="1" id="KW-0479">Metal-binding</keyword>
<dbReference type="Pfam" id="PF00098">
    <property type="entry name" value="zf-CCHC"/>
    <property type="match status" value="1"/>
</dbReference>
<dbReference type="GO" id="GO:0008270">
    <property type="term" value="F:zinc ion binding"/>
    <property type="evidence" value="ECO:0007669"/>
    <property type="project" value="UniProtKB-KW"/>
</dbReference>
<dbReference type="PANTHER" id="PTHR47592:SF27">
    <property type="entry name" value="OS08G0421700 PROTEIN"/>
    <property type="match status" value="1"/>
</dbReference>
<keyword evidence="1" id="KW-0863">Zinc-finger</keyword>
<dbReference type="SMART" id="SM00343">
    <property type="entry name" value="ZnF_C2HC"/>
    <property type="match status" value="1"/>
</dbReference>
<feature type="domain" description="CCHC-type" evidence="4">
    <location>
        <begin position="169"/>
        <end position="184"/>
    </location>
</feature>
<gene>
    <name evidence="5" type="ORF">SASPL_126622</name>
</gene>
<accession>A0A8X8ZQZ4</accession>
<dbReference type="EMBL" id="PNBA02000009">
    <property type="protein sequence ID" value="KAG6413907.1"/>
    <property type="molecule type" value="Genomic_DNA"/>
</dbReference>
<sequence length="544" mass="60994">MLCLSDDVFIELAEQDTAAALWTKLESLYMTKSLTNKLLLKQHLFRLRMQEGMPLRDHLENLNKILLDLRNVDVKVEDKHAALILLVSLPESYENFVESFMIGKETLSLEDVRSALHIREDRQQATSTTTENLASALSVTGKGQKKFGQKKQNSKSSKGPKAPKSNDICRYCKEPGHWKIDCPQIKKKLGKKKDVNGSATVAEADDANSEEELALVADEQPHCNDVWILDSGASYHLCHHREYFTTYEQIDGANVTMANSAVCKVVGIGSIKIRTHDGVFCTLNDVRHVPKMTKNMISLSTLDTQKRGTLYVLRGSIVANYVDIASSEVTTKDMTKLWHMRLGHMGERGMRIMSNRDFLSGHKVQKLDFCEHCVFGKLHRNNAVEDLEGVDKQVELQVTHDEIESQLQGGEDQHTTTEATTDTTSSDVHPEARQRSIAIERARRTGVKPPLKYGFEDMMAYALQVANKGEPSQNAVLMENMAAWDPLRCPAKAEPLRANCAGAVAATFHRWYLLKQPPGLGFLTFLLPFFVAIGCVNSHRQRSV</sequence>
<feature type="compositionally biased region" description="Basic residues" evidence="2">
    <location>
        <begin position="143"/>
        <end position="153"/>
    </location>
</feature>
<dbReference type="InterPro" id="IPR036875">
    <property type="entry name" value="Znf_CCHC_sf"/>
</dbReference>
<keyword evidence="3" id="KW-0812">Transmembrane</keyword>
<dbReference type="InterPro" id="IPR054722">
    <property type="entry name" value="PolX-like_BBD"/>
</dbReference>
<proteinExistence type="predicted"/>
<organism evidence="5">
    <name type="scientific">Salvia splendens</name>
    <name type="common">Scarlet sage</name>
    <dbReference type="NCBI Taxonomy" id="180675"/>
    <lineage>
        <taxon>Eukaryota</taxon>
        <taxon>Viridiplantae</taxon>
        <taxon>Streptophyta</taxon>
        <taxon>Embryophyta</taxon>
        <taxon>Tracheophyta</taxon>
        <taxon>Spermatophyta</taxon>
        <taxon>Magnoliopsida</taxon>
        <taxon>eudicotyledons</taxon>
        <taxon>Gunneridae</taxon>
        <taxon>Pentapetalae</taxon>
        <taxon>asterids</taxon>
        <taxon>lamiids</taxon>
        <taxon>Lamiales</taxon>
        <taxon>Lamiaceae</taxon>
        <taxon>Nepetoideae</taxon>
        <taxon>Mentheae</taxon>
        <taxon>Salviinae</taxon>
        <taxon>Salvia</taxon>
        <taxon>Salvia subgen. Calosphace</taxon>
        <taxon>core Calosphace</taxon>
    </lineage>
</organism>
<dbReference type="PANTHER" id="PTHR47592">
    <property type="entry name" value="PBF68 PROTEIN"/>
    <property type="match status" value="1"/>
</dbReference>
<evidence type="ECO:0000313" key="6">
    <source>
        <dbReference type="Proteomes" id="UP000298416"/>
    </source>
</evidence>
<dbReference type="GO" id="GO:0003676">
    <property type="term" value="F:nucleic acid binding"/>
    <property type="evidence" value="ECO:0007669"/>
    <property type="project" value="InterPro"/>
</dbReference>